<dbReference type="PANTHER" id="PTHR11142:SF5">
    <property type="entry name" value="TRNA PSEUDOURIDINE(38_39) SYNTHASE"/>
    <property type="match status" value="1"/>
</dbReference>
<dbReference type="InterPro" id="IPR020097">
    <property type="entry name" value="PsdUridine_synth_TruA_a/b_dom"/>
</dbReference>
<comment type="similarity">
    <text evidence="1 4">Belongs to the tRNA pseudouridine synthase TruA family.</text>
</comment>
<evidence type="ECO:0000313" key="7">
    <source>
        <dbReference type="EMBL" id="KAK9829892.1"/>
    </source>
</evidence>
<name>A0AAW1R969_9CHLO</name>
<organism evidence="7 8">
    <name type="scientific">[Myrmecia] bisecta</name>
    <dbReference type="NCBI Taxonomy" id="41462"/>
    <lineage>
        <taxon>Eukaryota</taxon>
        <taxon>Viridiplantae</taxon>
        <taxon>Chlorophyta</taxon>
        <taxon>core chlorophytes</taxon>
        <taxon>Trebouxiophyceae</taxon>
        <taxon>Trebouxiales</taxon>
        <taxon>Trebouxiaceae</taxon>
        <taxon>Myrmecia</taxon>
    </lineage>
</organism>
<dbReference type="NCBIfam" id="TIGR00071">
    <property type="entry name" value="hisT_truA"/>
    <property type="match status" value="1"/>
</dbReference>
<evidence type="ECO:0000256" key="2">
    <source>
        <dbReference type="ARBA" id="ARBA00022694"/>
    </source>
</evidence>
<dbReference type="EC" id="5.4.99.12" evidence="4"/>
<dbReference type="GO" id="GO:0003723">
    <property type="term" value="F:RNA binding"/>
    <property type="evidence" value="ECO:0007669"/>
    <property type="project" value="InterPro"/>
</dbReference>
<accession>A0AAW1R969</accession>
<keyword evidence="8" id="KW-1185">Reference proteome</keyword>
<dbReference type="EMBL" id="JALJOR010000001">
    <property type="protein sequence ID" value="KAK9829892.1"/>
    <property type="molecule type" value="Genomic_DNA"/>
</dbReference>
<dbReference type="InterPro" id="IPR020103">
    <property type="entry name" value="PsdUridine_synth_cat_dom_sf"/>
</dbReference>
<evidence type="ECO:0000256" key="4">
    <source>
        <dbReference type="RuleBase" id="RU003792"/>
    </source>
</evidence>
<evidence type="ECO:0000259" key="6">
    <source>
        <dbReference type="Pfam" id="PF01416"/>
    </source>
</evidence>
<dbReference type="GO" id="GO:0031119">
    <property type="term" value="P:tRNA pseudouridine synthesis"/>
    <property type="evidence" value="ECO:0007669"/>
    <property type="project" value="TreeGrafter"/>
</dbReference>
<dbReference type="Gene3D" id="3.30.70.580">
    <property type="entry name" value="Pseudouridine synthase I, catalytic domain, N-terminal subdomain"/>
    <property type="match status" value="1"/>
</dbReference>
<dbReference type="HAMAP" id="MF_00171">
    <property type="entry name" value="TruA"/>
    <property type="match status" value="1"/>
</dbReference>
<gene>
    <name evidence="7" type="ORF">WJX72_008507</name>
</gene>
<dbReference type="InterPro" id="IPR020094">
    <property type="entry name" value="TruA/RsuA/RluB/E/F_N"/>
</dbReference>
<evidence type="ECO:0000256" key="5">
    <source>
        <dbReference type="SAM" id="MobiDB-lite"/>
    </source>
</evidence>
<proteinExistence type="inferred from homology"/>
<dbReference type="GO" id="GO:1990481">
    <property type="term" value="P:mRNA pseudouridine synthesis"/>
    <property type="evidence" value="ECO:0007669"/>
    <property type="project" value="TreeGrafter"/>
</dbReference>
<dbReference type="GO" id="GO:0005737">
    <property type="term" value="C:cytoplasm"/>
    <property type="evidence" value="ECO:0007669"/>
    <property type="project" value="TreeGrafter"/>
</dbReference>
<evidence type="ECO:0000256" key="1">
    <source>
        <dbReference type="ARBA" id="ARBA00009375"/>
    </source>
</evidence>
<dbReference type="SUPFAM" id="SSF55120">
    <property type="entry name" value="Pseudouridine synthase"/>
    <property type="match status" value="1"/>
</dbReference>
<evidence type="ECO:0000256" key="3">
    <source>
        <dbReference type="ARBA" id="ARBA00023235"/>
    </source>
</evidence>
<dbReference type="GO" id="GO:0005634">
    <property type="term" value="C:nucleus"/>
    <property type="evidence" value="ECO:0007669"/>
    <property type="project" value="TreeGrafter"/>
</dbReference>
<keyword evidence="2 4" id="KW-0819">tRNA processing</keyword>
<protein>
    <recommendedName>
        <fullName evidence="4">tRNA pseudouridine synthase</fullName>
        <ecNumber evidence="4">5.4.99.12</ecNumber>
    </recommendedName>
</protein>
<dbReference type="Proteomes" id="UP001489004">
    <property type="component" value="Unassembled WGS sequence"/>
</dbReference>
<dbReference type="InterPro" id="IPR020095">
    <property type="entry name" value="PsdUridine_synth_TruA_C"/>
</dbReference>
<dbReference type="Pfam" id="PF01416">
    <property type="entry name" value="PseudoU_synth_1"/>
    <property type="match status" value="1"/>
</dbReference>
<feature type="domain" description="Pseudouridine synthase I TruA alpha/beta" evidence="6">
    <location>
        <begin position="211"/>
        <end position="322"/>
    </location>
</feature>
<dbReference type="GO" id="GO:0160147">
    <property type="term" value="F:tRNA pseudouridine(38-40) synthase activity"/>
    <property type="evidence" value="ECO:0007669"/>
    <property type="project" value="UniProtKB-EC"/>
</dbReference>
<feature type="region of interest" description="Disordered" evidence="5">
    <location>
        <begin position="27"/>
        <end position="55"/>
    </location>
</feature>
<comment type="caution">
    <text evidence="7">The sequence shown here is derived from an EMBL/GenBank/DDBJ whole genome shotgun (WGS) entry which is preliminary data.</text>
</comment>
<dbReference type="Gene3D" id="3.30.70.660">
    <property type="entry name" value="Pseudouridine synthase I, catalytic domain, C-terminal subdomain"/>
    <property type="match status" value="1"/>
</dbReference>
<dbReference type="AlphaFoldDB" id="A0AAW1R969"/>
<keyword evidence="3 4" id="KW-0413">Isomerase</keyword>
<dbReference type="InterPro" id="IPR001406">
    <property type="entry name" value="PsdUridine_synth_TruA"/>
</dbReference>
<comment type="catalytic activity">
    <reaction evidence="4">
        <text>uridine(38/39/40) in tRNA = pseudouridine(38/39/40) in tRNA</text>
        <dbReference type="Rhea" id="RHEA:22376"/>
        <dbReference type="Rhea" id="RHEA-COMP:10085"/>
        <dbReference type="Rhea" id="RHEA-COMP:10087"/>
        <dbReference type="ChEBI" id="CHEBI:65314"/>
        <dbReference type="ChEBI" id="CHEBI:65315"/>
        <dbReference type="EC" id="5.4.99.12"/>
    </reaction>
</comment>
<evidence type="ECO:0000313" key="8">
    <source>
        <dbReference type="Proteomes" id="UP001489004"/>
    </source>
</evidence>
<dbReference type="PANTHER" id="PTHR11142">
    <property type="entry name" value="PSEUDOURIDYLATE SYNTHASE"/>
    <property type="match status" value="1"/>
</dbReference>
<sequence>MLLATRWFRLRLRELAEQLQPASGSLKAAVCPTADSDRNGAASPEEQPPRKKQRKVAREFDFPAYRHRYVGLEIFYLGWNYHGFAEQAGTPTVEGELFAALRKTCLIAPDATWKSLQYSRCGRTDKGVSALGQVVALNLRSVAKLNQPAVNVEQELDYPTVINRALPADIRVLGWTPLPPDFSARFSATHREYKYFVVQHGQLDIAAMQRAADYMKGEHDFRHFCKIDAAHVTTFRRKILDFRIKAVKGEQCEDARLYALHIQGTAFLWHQVRCIAAVLLMIGQGLEEPELVQQLLDVERTPLKPQYNLAAEEPLLFYACGFKDLHFRRSAQSNAATAEVVSGMLQKHLVALGLLTNVAARLKAQAADVHGMVQAKPSKHVKLLKRAMEPPLEVRLQKYGKTLANMQGSHASLTEMDES</sequence>
<reference evidence="7 8" key="1">
    <citation type="journal article" date="2024" name="Nat. Commun.">
        <title>Phylogenomics reveals the evolutionary origins of lichenization in chlorophyte algae.</title>
        <authorList>
            <person name="Puginier C."/>
            <person name="Libourel C."/>
            <person name="Otte J."/>
            <person name="Skaloud P."/>
            <person name="Haon M."/>
            <person name="Grisel S."/>
            <person name="Petersen M."/>
            <person name="Berrin J.G."/>
            <person name="Delaux P.M."/>
            <person name="Dal Grande F."/>
            <person name="Keller J."/>
        </authorList>
    </citation>
    <scope>NUCLEOTIDE SEQUENCE [LARGE SCALE GENOMIC DNA]</scope>
    <source>
        <strain evidence="7 8">SAG 2043</strain>
    </source>
</reference>